<keyword evidence="5" id="KW-1185">Reference proteome</keyword>
<dbReference type="Pfam" id="PF06479">
    <property type="entry name" value="Ribonuc_2-5A"/>
    <property type="match status" value="1"/>
</dbReference>
<dbReference type="EMBL" id="CAXITT010000370">
    <property type="protein sequence ID" value="CAL1540082.1"/>
    <property type="molecule type" value="Genomic_DNA"/>
</dbReference>
<dbReference type="GO" id="GO:0006397">
    <property type="term" value="P:mRNA processing"/>
    <property type="evidence" value="ECO:0007669"/>
    <property type="project" value="InterPro"/>
</dbReference>
<keyword evidence="1" id="KW-0547">Nucleotide-binding</keyword>
<dbReference type="Proteomes" id="UP001497497">
    <property type="component" value="Unassembled WGS sequence"/>
</dbReference>
<comment type="caution">
    <text evidence="4">The sequence shown here is derived from an EMBL/GenBank/DDBJ whole genome shotgun (WGS) entry which is preliminary data.</text>
</comment>
<evidence type="ECO:0000313" key="5">
    <source>
        <dbReference type="Proteomes" id="UP001497497"/>
    </source>
</evidence>
<dbReference type="PROSITE" id="PS51392">
    <property type="entry name" value="KEN"/>
    <property type="match status" value="1"/>
</dbReference>
<reference evidence="4 5" key="1">
    <citation type="submission" date="2024-04" db="EMBL/GenBank/DDBJ databases">
        <authorList>
            <consortium name="Genoscope - CEA"/>
            <person name="William W."/>
        </authorList>
    </citation>
    <scope>NUCLEOTIDE SEQUENCE [LARGE SCALE GENOMIC DNA]</scope>
</reference>
<accession>A0AAV2I0U3</accession>
<dbReference type="AlphaFoldDB" id="A0AAV2I0U3"/>
<dbReference type="Gene3D" id="1.20.1440.180">
    <property type="entry name" value="KEN domain"/>
    <property type="match status" value="1"/>
</dbReference>
<evidence type="ECO:0000313" key="4">
    <source>
        <dbReference type="EMBL" id="CAL1540082.1"/>
    </source>
</evidence>
<keyword evidence="2" id="KW-0067">ATP-binding</keyword>
<proteinExistence type="predicted"/>
<dbReference type="GO" id="GO:0004540">
    <property type="term" value="F:RNA nuclease activity"/>
    <property type="evidence" value="ECO:0007669"/>
    <property type="project" value="InterPro"/>
</dbReference>
<sequence length="101" mass="11889">MMEILSVLDISEVSPNWVQAINPVVMKEMRSFRVYKNSLSELTLFIYNCCLHFDKMSAIAKEILDDPCKYFQNLFPSLFMATFRSLKASDRIDRPCYKPFF</sequence>
<evidence type="ECO:0000259" key="3">
    <source>
        <dbReference type="PROSITE" id="PS51392"/>
    </source>
</evidence>
<organism evidence="4 5">
    <name type="scientific">Lymnaea stagnalis</name>
    <name type="common">Great pond snail</name>
    <name type="synonym">Helix stagnalis</name>
    <dbReference type="NCBI Taxonomy" id="6523"/>
    <lineage>
        <taxon>Eukaryota</taxon>
        <taxon>Metazoa</taxon>
        <taxon>Spiralia</taxon>
        <taxon>Lophotrochozoa</taxon>
        <taxon>Mollusca</taxon>
        <taxon>Gastropoda</taxon>
        <taxon>Heterobranchia</taxon>
        <taxon>Euthyneura</taxon>
        <taxon>Panpulmonata</taxon>
        <taxon>Hygrophila</taxon>
        <taxon>Lymnaeoidea</taxon>
        <taxon>Lymnaeidae</taxon>
        <taxon>Lymnaea</taxon>
    </lineage>
</organism>
<evidence type="ECO:0000256" key="2">
    <source>
        <dbReference type="ARBA" id="ARBA00022840"/>
    </source>
</evidence>
<evidence type="ECO:0000256" key="1">
    <source>
        <dbReference type="ARBA" id="ARBA00022741"/>
    </source>
</evidence>
<feature type="domain" description="KEN" evidence="3">
    <location>
        <begin position="1"/>
        <end position="101"/>
    </location>
</feature>
<gene>
    <name evidence="4" type="ORF">GSLYS_00013815001</name>
</gene>
<dbReference type="GO" id="GO:0005524">
    <property type="term" value="F:ATP binding"/>
    <property type="evidence" value="ECO:0007669"/>
    <property type="project" value="UniProtKB-KW"/>
</dbReference>
<dbReference type="InterPro" id="IPR010513">
    <property type="entry name" value="KEN_dom"/>
</dbReference>
<protein>
    <recommendedName>
        <fullName evidence="3">KEN domain-containing protein</fullName>
    </recommendedName>
</protein>
<name>A0AAV2I0U3_LYMST</name>
<dbReference type="InterPro" id="IPR038357">
    <property type="entry name" value="KEN_sf"/>
</dbReference>